<sequence length="161" mass="18253">MDMEQLRGQAAAAFHDLDVPERVTLEDLRELLEDDRGKSIVIREVKELARNQISGLWFSLPETDLILHAETSSPLHREQIILHEFAHMALNHERLMDEEEHLATLLPDLSPSLVSKCLARCQRHTEPEIVAESLADLFADALARTRRAGRVEPGNFRGVFG</sequence>
<protein>
    <recommendedName>
        <fullName evidence="3">IrrE N-terminal-like domain-containing protein</fullName>
    </recommendedName>
</protein>
<reference evidence="1 2" key="1">
    <citation type="submission" date="2022-03" db="EMBL/GenBank/DDBJ databases">
        <title>Sinomonas sp. isolated from a soil.</title>
        <authorList>
            <person name="Han J."/>
            <person name="Kim D.-U."/>
        </authorList>
    </citation>
    <scope>NUCLEOTIDE SEQUENCE [LARGE SCALE GENOMIC DNA]</scope>
    <source>
        <strain evidence="1 2">5-5</strain>
    </source>
</reference>
<name>A0ABS9TVQ7_9MICC</name>
<dbReference type="Proteomes" id="UP001202922">
    <property type="component" value="Unassembled WGS sequence"/>
</dbReference>
<evidence type="ECO:0000313" key="1">
    <source>
        <dbReference type="EMBL" id="MCH6468502.1"/>
    </source>
</evidence>
<comment type="caution">
    <text evidence="1">The sequence shown here is derived from an EMBL/GenBank/DDBJ whole genome shotgun (WGS) entry which is preliminary data.</text>
</comment>
<evidence type="ECO:0000313" key="2">
    <source>
        <dbReference type="Proteomes" id="UP001202922"/>
    </source>
</evidence>
<dbReference type="EMBL" id="JAKZBV010000001">
    <property type="protein sequence ID" value="MCH6468502.1"/>
    <property type="molecule type" value="Genomic_DNA"/>
</dbReference>
<organism evidence="1 2">
    <name type="scientific">Sinomonas terrae</name>
    <dbReference type="NCBI Taxonomy" id="2908838"/>
    <lineage>
        <taxon>Bacteria</taxon>
        <taxon>Bacillati</taxon>
        <taxon>Actinomycetota</taxon>
        <taxon>Actinomycetes</taxon>
        <taxon>Micrococcales</taxon>
        <taxon>Micrococcaceae</taxon>
        <taxon>Sinomonas</taxon>
    </lineage>
</organism>
<gene>
    <name evidence="1" type="ORF">L0M17_00640</name>
</gene>
<accession>A0ABS9TVQ7</accession>
<evidence type="ECO:0008006" key="3">
    <source>
        <dbReference type="Google" id="ProtNLM"/>
    </source>
</evidence>
<keyword evidence="2" id="KW-1185">Reference proteome</keyword>
<dbReference type="RefSeq" id="WP_241050268.1">
    <property type="nucleotide sequence ID" value="NZ_JAKZBV010000001.1"/>
</dbReference>
<proteinExistence type="predicted"/>